<keyword evidence="1" id="KW-0812">Transmembrane</keyword>
<dbReference type="Proteomes" id="UP001283341">
    <property type="component" value="Unassembled WGS sequence"/>
</dbReference>
<comment type="caution">
    <text evidence="3">The sequence shown here is derived from an EMBL/GenBank/DDBJ whole genome shotgun (WGS) entry which is preliminary data.</text>
</comment>
<keyword evidence="1" id="KW-1133">Transmembrane helix</keyword>
<reference evidence="3" key="2">
    <citation type="submission" date="2023-06" db="EMBL/GenBank/DDBJ databases">
        <authorList>
            <consortium name="Lawrence Berkeley National Laboratory"/>
            <person name="Haridas S."/>
            <person name="Hensen N."/>
            <person name="Bonometti L."/>
            <person name="Westerberg I."/>
            <person name="Brannstrom I.O."/>
            <person name="Guillou S."/>
            <person name="Cros-Aarteil S."/>
            <person name="Calhoun S."/>
            <person name="Kuo A."/>
            <person name="Mondo S."/>
            <person name="Pangilinan J."/>
            <person name="Riley R."/>
            <person name="Labutti K."/>
            <person name="Andreopoulos B."/>
            <person name="Lipzen A."/>
            <person name="Chen C."/>
            <person name="Yanf M."/>
            <person name="Daum C."/>
            <person name="Ng V."/>
            <person name="Clum A."/>
            <person name="Steindorff A."/>
            <person name="Ohm R."/>
            <person name="Martin F."/>
            <person name="Silar P."/>
            <person name="Natvig D."/>
            <person name="Lalanne C."/>
            <person name="Gautier V."/>
            <person name="Ament-Velasquez S.L."/>
            <person name="Kruys A."/>
            <person name="Hutchinson M.I."/>
            <person name="Powell A.J."/>
            <person name="Barry K."/>
            <person name="Miller A.N."/>
            <person name="Grigoriev I.V."/>
            <person name="Debuchy R."/>
            <person name="Gladieux P."/>
            <person name="Thoren M.H."/>
            <person name="Johannesson H."/>
        </authorList>
    </citation>
    <scope>NUCLEOTIDE SEQUENCE</scope>
    <source>
        <strain evidence="3">CBS 118394</strain>
    </source>
</reference>
<keyword evidence="2" id="KW-0732">Signal</keyword>
<protein>
    <submittedName>
        <fullName evidence="3">Uncharacterized protein</fullName>
    </submittedName>
</protein>
<dbReference type="EMBL" id="JAUEDM010000002">
    <property type="protein sequence ID" value="KAK3326627.1"/>
    <property type="molecule type" value="Genomic_DNA"/>
</dbReference>
<dbReference type="AlphaFoldDB" id="A0AAE0MBS0"/>
<accession>A0AAE0MBS0</accession>
<evidence type="ECO:0000256" key="2">
    <source>
        <dbReference type="SAM" id="SignalP"/>
    </source>
</evidence>
<evidence type="ECO:0000313" key="3">
    <source>
        <dbReference type="EMBL" id="KAK3326627.1"/>
    </source>
</evidence>
<feature type="chain" id="PRO_5042264252" evidence="2">
    <location>
        <begin position="23"/>
        <end position="389"/>
    </location>
</feature>
<evidence type="ECO:0000256" key="1">
    <source>
        <dbReference type="SAM" id="Phobius"/>
    </source>
</evidence>
<proteinExistence type="predicted"/>
<evidence type="ECO:0000313" key="4">
    <source>
        <dbReference type="Proteomes" id="UP001283341"/>
    </source>
</evidence>
<name>A0AAE0MBS0_9PEZI</name>
<reference evidence="3" key="1">
    <citation type="journal article" date="2023" name="Mol. Phylogenet. Evol.">
        <title>Genome-scale phylogeny and comparative genomics of the fungal order Sordariales.</title>
        <authorList>
            <person name="Hensen N."/>
            <person name="Bonometti L."/>
            <person name="Westerberg I."/>
            <person name="Brannstrom I.O."/>
            <person name="Guillou S."/>
            <person name="Cros-Aarteil S."/>
            <person name="Calhoun S."/>
            <person name="Haridas S."/>
            <person name="Kuo A."/>
            <person name="Mondo S."/>
            <person name="Pangilinan J."/>
            <person name="Riley R."/>
            <person name="LaButti K."/>
            <person name="Andreopoulos B."/>
            <person name="Lipzen A."/>
            <person name="Chen C."/>
            <person name="Yan M."/>
            <person name="Daum C."/>
            <person name="Ng V."/>
            <person name="Clum A."/>
            <person name="Steindorff A."/>
            <person name="Ohm R.A."/>
            <person name="Martin F."/>
            <person name="Silar P."/>
            <person name="Natvig D.O."/>
            <person name="Lalanne C."/>
            <person name="Gautier V."/>
            <person name="Ament-Velasquez S.L."/>
            <person name="Kruys A."/>
            <person name="Hutchinson M.I."/>
            <person name="Powell A.J."/>
            <person name="Barry K."/>
            <person name="Miller A.N."/>
            <person name="Grigoriev I.V."/>
            <person name="Debuchy R."/>
            <person name="Gladieux P."/>
            <person name="Hiltunen Thoren M."/>
            <person name="Johannesson H."/>
        </authorList>
    </citation>
    <scope>NUCLEOTIDE SEQUENCE</scope>
    <source>
        <strain evidence="3">CBS 118394</strain>
    </source>
</reference>
<gene>
    <name evidence="3" type="ORF">B0H66DRAFT_600732</name>
</gene>
<sequence>MPLICLRTALLPMLGAPLHALAASLPSIEHVDSGLAPATVHLNRHVSDELDAARGPTTGLETRQFDHFDWVDWMNSNRPGVIAVAGTFVTSKIILLGWAGLIDGCREAAVAEVTKDKVLKGLKCAADALAMFFSVFFLAATSATTISTVKAFLWDARNRLPFKRDDVAGFPDELLADAFGGLDGLDVRHVGFWNDTVTPGAVHHSKRGDVDSGGVGGVMRSVFSVRSSSSSSSSVDDDDAGHQGFHFSYTDINDTDGTFAIRAAFGGGVSSLSPERRAEDDIFSDGNGIDVRAKMLVDRDPDRLVEHKKTRESLSDQLQCLLSSDGMESEKMHSNTMYLKFYDAHLKQTSAVANVAIYTTNNHGAVEQMGGFKPELDIDENVCNMHDEI</sequence>
<feature type="signal peptide" evidence="2">
    <location>
        <begin position="1"/>
        <end position="22"/>
    </location>
</feature>
<keyword evidence="1" id="KW-0472">Membrane</keyword>
<organism evidence="3 4">
    <name type="scientific">Apodospora peruviana</name>
    <dbReference type="NCBI Taxonomy" id="516989"/>
    <lineage>
        <taxon>Eukaryota</taxon>
        <taxon>Fungi</taxon>
        <taxon>Dikarya</taxon>
        <taxon>Ascomycota</taxon>
        <taxon>Pezizomycotina</taxon>
        <taxon>Sordariomycetes</taxon>
        <taxon>Sordariomycetidae</taxon>
        <taxon>Sordariales</taxon>
        <taxon>Lasiosphaeriaceae</taxon>
        <taxon>Apodospora</taxon>
    </lineage>
</organism>
<feature type="transmembrane region" description="Helical" evidence="1">
    <location>
        <begin position="129"/>
        <end position="154"/>
    </location>
</feature>
<keyword evidence="4" id="KW-1185">Reference proteome</keyword>